<organism evidence="1 2">
    <name type="scientific">Arctia plantaginis</name>
    <name type="common">Wood tiger moth</name>
    <name type="synonym">Phalaena plantaginis</name>
    <dbReference type="NCBI Taxonomy" id="874455"/>
    <lineage>
        <taxon>Eukaryota</taxon>
        <taxon>Metazoa</taxon>
        <taxon>Ecdysozoa</taxon>
        <taxon>Arthropoda</taxon>
        <taxon>Hexapoda</taxon>
        <taxon>Insecta</taxon>
        <taxon>Pterygota</taxon>
        <taxon>Neoptera</taxon>
        <taxon>Endopterygota</taxon>
        <taxon>Lepidoptera</taxon>
        <taxon>Glossata</taxon>
        <taxon>Ditrysia</taxon>
        <taxon>Noctuoidea</taxon>
        <taxon>Erebidae</taxon>
        <taxon>Arctiinae</taxon>
        <taxon>Arctia</taxon>
    </lineage>
</organism>
<dbReference type="EMBL" id="CADEBD010000309">
    <property type="protein sequence ID" value="CAB3240736.1"/>
    <property type="molecule type" value="Genomic_DNA"/>
</dbReference>
<sequence length="197" mass="22124">MLKQSRPCFEEADAAKDEAEPEPILVCKCLIDAESSEQTVVSPRKQKILSTVARTEEYLRVRRIPELIRFLITKVIADGSNRPIAFLENLLNEGMLFRAGHGLAPVLYEDRHLRAVIKSFDPGNRGWLTPGQVRRAFITLGLTLTETLNERIPTDVLFELLKTTQEKELFSLLTAGVCLEDDSRVDIELKNGGSTTD</sequence>
<evidence type="ECO:0000313" key="2">
    <source>
        <dbReference type="Proteomes" id="UP000494256"/>
    </source>
</evidence>
<protein>
    <submittedName>
        <fullName evidence="1">Uncharacterized protein</fullName>
    </submittedName>
</protein>
<gene>
    <name evidence="1" type="ORF">APLA_LOCUS9212</name>
</gene>
<dbReference type="AlphaFoldDB" id="A0A8S1A7Y2"/>
<name>A0A8S1A7Y2_ARCPL</name>
<dbReference type="PANTHER" id="PTHR21847">
    <property type="entry name" value="EF-HAND CALCIUM-BINDING DOMAIN-CONTAINING PROTEIN 10"/>
    <property type="match status" value="1"/>
</dbReference>
<evidence type="ECO:0000313" key="1">
    <source>
        <dbReference type="EMBL" id="CAB3240736.1"/>
    </source>
</evidence>
<dbReference type="PANTHER" id="PTHR21847:SF1">
    <property type="entry name" value="EF-HAND CALCIUM-BINDING DOMAIN-CONTAINING PROTEIN 10"/>
    <property type="match status" value="1"/>
</dbReference>
<comment type="caution">
    <text evidence="1">The sequence shown here is derived from an EMBL/GenBank/DDBJ whole genome shotgun (WGS) entry which is preliminary data.</text>
</comment>
<dbReference type="OrthoDB" id="20772at2759"/>
<dbReference type="Proteomes" id="UP000494256">
    <property type="component" value="Unassembled WGS sequence"/>
</dbReference>
<accession>A0A8S1A7Y2</accession>
<reference evidence="1 2" key="1">
    <citation type="submission" date="2020-04" db="EMBL/GenBank/DDBJ databases">
        <authorList>
            <person name="Wallbank WR R."/>
            <person name="Pardo Diaz C."/>
            <person name="Kozak K."/>
            <person name="Martin S."/>
            <person name="Jiggins C."/>
            <person name="Moest M."/>
            <person name="Warren A I."/>
            <person name="Byers J.R.P. K."/>
            <person name="Montejo-Kovacevich G."/>
            <person name="Yen C E."/>
        </authorList>
    </citation>
    <scope>NUCLEOTIDE SEQUENCE [LARGE SCALE GENOMIC DNA]</scope>
</reference>
<proteinExistence type="predicted"/>
<dbReference type="InterPro" id="IPR039879">
    <property type="entry name" value="EFC10"/>
</dbReference>